<evidence type="ECO:0000313" key="2">
    <source>
        <dbReference type="Proteomes" id="UP000790377"/>
    </source>
</evidence>
<accession>A0ACB8A580</accession>
<keyword evidence="2" id="KW-1185">Reference proteome</keyword>
<sequence>MCNFIIPVRTCSKCHCTTRLFEKDDVRDGDSQEEANEISVYTDAEQDCYSRWCIYSSEHPKSCSRCWLTCKQWHGRTKEIHGGTASYVCYDCERRTRGHKRKNISSVGNQGHPSGHPSITTFSLVR</sequence>
<gene>
    <name evidence="1" type="ORF">BJ138DRAFT_390970</name>
</gene>
<organism evidence="1 2">
    <name type="scientific">Hygrophoropsis aurantiaca</name>
    <dbReference type="NCBI Taxonomy" id="72124"/>
    <lineage>
        <taxon>Eukaryota</taxon>
        <taxon>Fungi</taxon>
        <taxon>Dikarya</taxon>
        <taxon>Basidiomycota</taxon>
        <taxon>Agaricomycotina</taxon>
        <taxon>Agaricomycetes</taxon>
        <taxon>Agaricomycetidae</taxon>
        <taxon>Boletales</taxon>
        <taxon>Coniophorineae</taxon>
        <taxon>Hygrophoropsidaceae</taxon>
        <taxon>Hygrophoropsis</taxon>
    </lineage>
</organism>
<proteinExistence type="predicted"/>
<dbReference type="Proteomes" id="UP000790377">
    <property type="component" value="Unassembled WGS sequence"/>
</dbReference>
<evidence type="ECO:0000313" key="1">
    <source>
        <dbReference type="EMBL" id="KAH7908200.1"/>
    </source>
</evidence>
<protein>
    <submittedName>
        <fullName evidence="1">Uncharacterized protein</fullName>
    </submittedName>
</protein>
<name>A0ACB8A580_9AGAM</name>
<comment type="caution">
    <text evidence="1">The sequence shown here is derived from an EMBL/GenBank/DDBJ whole genome shotgun (WGS) entry which is preliminary data.</text>
</comment>
<dbReference type="EMBL" id="MU267839">
    <property type="protein sequence ID" value="KAH7908200.1"/>
    <property type="molecule type" value="Genomic_DNA"/>
</dbReference>
<reference evidence="1" key="1">
    <citation type="journal article" date="2021" name="New Phytol.">
        <title>Evolutionary innovations through gain and loss of genes in the ectomycorrhizal Boletales.</title>
        <authorList>
            <person name="Wu G."/>
            <person name="Miyauchi S."/>
            <person name="Morin E."/>
            <person name="Kuo A."/>
            <person name="Drula E."/>
            <person name="Varga T."/>
            <person name="Kohler A."/>
            <person name="Feng B."/>
            <person name="Cao Y."/>
            <person name="Lipzen A."/>
            <person name="Daum C."/>
            <person name="Hundley H."/>
            <person name="Pangilinan J."/>
            <person name="Johnson J."/>
            <person name="Barry K."/>
            <person name="LaButti K."/>
            <person name="Ng V."/>
            <person name="Ahrendt S."/>
            <person name="Min B."/>
            <person name="Choi I.G."/>
            <person name="Park H."/>
            <person name="Plett J.M."/>
            <person name="Magnuson J."/>
            <person name="Spatafora J.W."/>
            <person name="Nagy L.G."/>
            <person name="Henrissat B."/>
            <person name="Grigoriev I.V."/>
            <person name="Yang Z.L."/>
            <person name="Xu J."/>
            <person name="Martin F.M."/>
        </authorList>
    </citation>
    <scope>NUCLEOTIDE SEQUENCE</scope>
    <source>
        <strain evidence="1">ATCC 28755</strain>
    </source>
</reference>